<dbReference type="AlphaFoldDB" id="A0A402C2V2"/>
<evidence type="ECO:0000313" key="3">
    <source>
        <dbReference type="Proteomes" id="UP000287519"/>
    </source>
</evidence>
<reference evidence="2 3" key="1">
    <citation type="submission" date="2018-11" db="EMBL/GenBank/DDBJ databases">
        <title>Microbial catabolism of amino acid.</title>
        <authorList>
            <person name="Hibi M."/>
            <person name="Ogawa J."/>
        </authorList>
    </citation>
    <scope>NUCLEOTIDE SEQUENCE [LARGE SCALE GENOMIC DNA]</scope>
    <source>
        <strain evidence="2 3">C31-06</strain>
    </source>
</reference>
<proteinExistence type="predicted"/>
<feature type="region of interest" description="Disordered" evidence="1">
    <location>
        <begin position="75"/>
        <end position="99"/>
    </location>
</feature>
<keyword evidence="3" id="KW-1185">Reference proteome</keyword>
<sequence length="99" mass="10719">MAAVAAVAGGTRLNVSRLCREQDISRNTFYTLVGRFRTEGAAAFTTRSTRPHHSPTSTRLEVREATVRACKELDDEGFDNGPISLEAQGPDQIRPSGNG</sequence>
<organism evidence="2 3">
    <name type="scientific">Rhodococcus wratislaviensis</name>
    <name type="common">Tsukamurella wratislaviensis</name>
    <dbReference type="NCBI Taxonomy" id="44752"/>
    <lineage>
        <taxon>Bacteria</taxon>
        <taxon>Bacillati</taxon>
        <taxon>Actinomycetota</taxon>
        <taxon>Actinomycetes</taxon>
        <taxon>Mycobacteriales</taxon>
        <taxon>Nocardiaceae</taxon>
        <taxon>Rhodococcus</taxon>
    </lineage>
</organism>
<dbReference type="Proteomes" id="UP000287519">
    <property type="component" value="Unassembled WGS sequence"/>
</dbReference>
<dbReference type="Pfam" id="PF13551">
    <property type="entry name" value="HTH_29"/>
    <property type="match status" value="1"/>
</dbReference>
<comment type="caution">
    <text evidence="2">The sequence shown here is derived from an EMBL/GenBank/DDBJ whole genome shotgun (WGS) entry which is preliminary data.</text>
</comment>
<evidence type="ECO:0000256" key="1">
    <source>
        <dbReference type="SAM" id="MobiDB-lite"/>
    </source>
</evidence>
<dbReference type="EMBL" id="BHYM01000013">
    <property type="protein sequence ID" value="GCE37897.1"/>
    <property type="molecule type" value="Genomic_DNA"/>
</dbReference>
<accession>A0A402C2V2</accession>
<protein>
    <submittedName>
        <fullName evidence="2">Uncharacterized protein</fullName>
    </submittedName>
</protein>
<gene>
    <name evidence="2" type="ORF">Rhow_000781</name>
</gene>
<evidence type="ECO:0000313" key="2">
    <source>
        <dbReference type="EMBL" id="GCE37897.1"/>
    </source>
</evidence>
<dbReference type="RefSeq" id="WP_192581763.1">
    <property type="nucleotide sequence ID" value="NZ_BHYM01000013.1"/>
</dbReference>
<name>A0A402C2V2_RHOWR</name>